<proteinExistence type="inferred from homology"/>
<gene>
    <name evidence="8" type="primary">DNAAF3</name>
    <name evidence="8" type="ORF">E2C01_000413</name>
</gene>
<evidence type="ECO:0000259" key="7">
    <source>
        <dbReference type="Pfam" id="PF14740"/>
    </source>
</evidence>
<name>A0A5B7CHD1_PORTR</name>
<reference evidence="8 9" key="1">
    <citation type="submission" date="2019-05" db="EMBL/GenBank/DDBJ databases">
        <title>Another draft genome of Portunus trituberculatus and its Hox gene families provides insights of decapod evolution.</title>
        <authorList>
            <person name="Jeong J.-H."/>
            <person name="Song I."/>
            <person name="Kim S."/>
            <person name="Choi T."/>
            <person name="Kim D."/>
            <person name="Ryu S."/>
            <person name="Kim W."/>
        </authorList>
    </citation>
    <scope>NUCLEOTIDE SEQUENCE [LARGE SCALE GENOMIC DNA]</scope>
    <source>
        <tissue evidence="8">Muscle</tissue>
    </source>
</reference>
<evidence type="ECO:0000259" key="6">
    <source>
        <dbReference type="Pfam" id="PF14737"/>
    </source>
</evidence>
<dbReference type="Pfam" id="PF14740">
    <property type="entry name" value="DUF4471"/>
    <property type="match status" value="3"/>
</dbReference>
<evidence type="ECO:0000256" key="3">
    <source>
        <dbReference type="ARBA" id="ARBA00022794"/>
    </source>
</evidence>
<feature type="compositionally biased region" description="Basic residues" evidence="5">
    <location>
        <begin position="470"/>
        <end position="480"/>
    </location>
</feature>
<dbReference type="InterPro" id="IPR028235">
    <property type="entry name" value="DNAAF3_C"/>
</dbReference>
<dbReference type="InterPro" id="IPR039304">
    <property type="entry name" value="DNAAF3"/>
</dbReference>
<feature type="compositionally biased region" description="Polar residues" evidence="5">
    <location>
        <begin position="407"/>
        <end position="435"/>
    </location>
</feature>
<feature type="compositionally biased region" description="Basic and acidic residues" evidence="5">
    <location>
        <begin position="436"/>
        <end position="445"/>
    </location>
</feature>
<evidence type="ECO:0000313" key="8">
    <source>
        <dbReference type="EMBL" id="MPC07846.1"/>
    </source>
</evidence>
<dbReference type="InterPro" id="IPR027974">
    <property type="entry name" value="DUF4470"/>
</dbReference>
<dbReference type="Pfam" id="PF14737">
    <property type="entry name" value="DUF4470"/>
    <property type="match status" value="1"/>
</dbReference>
<evidence type="ECO:0000256" key="4">
    <source>
        <dbReference type="ARBA" id="ARBA00024190"/>
    </source>
</evidence>
<comment type="subcellular location">
    <subcellularLocation>
        <location evidence="4">Dynein axonemal particle</location>
    </subcellularLocation>
</comment>
<accession>A0A5B7CHD1</accession>
<sequence length="597" mass="66708">MLGHGMFNWWGFSPPLDFCSYLKDNASTADARDREVVQVVVVGAGDPRHLLLTLAKSVGTKRLRIFILEAYVEVYARLLLLLGAGLQVGMGVRERATLLLDLWANLYLRPTSRTYLELVGRRFSMAMTDEALYSSLIGLVSASRLKYRERDAMDAVCRSWFTLSAGDYDPSLSWEVRLRQLLKTRYDSRRAEADWAWHMRLAFRIQQLQTTVKETEASKEQRHGRTFLSTGWGQEFLTWREDGRALALGADTTPTLPNTSLASVATVVEGSTKHRRIGYWGDVLTGPFPALALASTDLRAAKAQNNRNCHSGSEVALWNMESLLDELWATYLQDTHENTDYANGAEKPEAKDMTKSKSSSAEEHLENLSDTIEKLHIQRDKDGLAASEGRNTSLTGKEISGEANIRNPESNTHSANADTQNMNVTLNKNETSSVTCDKDDREEASNSHSGAVGGSATNRSEQEDNENSSKRVKSHPPRKKSSVEGGRAYIDYLKLEGVEIILLSPSRLNDLSSLSEIEGELDLIYLSAAMAHMMSPSFFLKHRGAHTQLLLETVQMFPQLTDDQVKEYQTRVTASAGEAGWEQHASPHPLCHLRFHR</sequence>
<keyword evidence="9" id="KW-1185">Reference proteome</keyword>
<feature type="domain" description="Dynein assembly factor 3 C-terminal" evidence="7">
    <location>
        <begin position="234"/>
        <end position="364"/>
    </location>
</feature>
<dbReference type="GO" id="GO:0070286">
    <property type="term" value="P:axonemal dynein complex assembly"/>
    <property type="evidence" value="ECO:0007669"/>
    <property type="project" value="InterPro"/>
</dbReference>
<keyword evidence="3" id="KW-0970">Cilium biogenesis/degradation</keyword>
<evidence type="ECO:0000256" key="5">
    <source>
        <dbReference type="SAM" id="MobiDB-lite"/>
    </source>
</evidence>
<dbReference type="PANTHER" id="PTHR22118:SF14">
    <property type="entry name" value="DYNEIN AXONEMAL ASSEMBLY FACTOR 3"/>
    <property type="match status" value="1"/>
</dbReference>
<feature type="region of interest" description="Disordered" evidence="5">
    <location>
        <begin position="381"/>
        <end position="483"/>
    </location>
</feature>
<dbReference type="GO" id="GO:0044458">
    <property type="term" value="P:motile cilium assembly"/>
    <property type="evidence" value="ECO:0007669"/>
    <property type="project" value="TreeGrafter"/>
</dbReference>
<dbReference type="OrthoDB" id="6375019at2759"/>
<dbReference type="GO" id="GO:0120293">
    <property type="term" value="C:dynein axonemal particle"/>
    <property type="evidence" value="ECO:0007669"/>
    <property type="project" value="UniProtKB-SubCell"/>
</dbReference>
<comment type="caution">
    <text evidence="8">The sequence shown here is derived from an EMBL/GenBank/DDBJ whole genome shotgun (WGS) entry which is preliminary data.</text>
</comment>
<dbReference type="Proteomes" id="UP000324222">
    <property type="component" value="Unassembled WGS sequence"/>
</dbReference>
<protein>
    <submittedName>
        <fullName evidence="8">Dynein assembly factor 3, axonemal</fullName>
    </submittedName>
</protein>
<dbReference type="AlphaFoldDB" id="A0A5B7CHD1"/>
<evidence type="ECO:0000256" key="1">
    <source>
        <dbReference type="ARBA" id="ARBA00010449"/>
    </source>
</evidence>
<keyword evidence="2" id="KW-0963">Cytoplasm</keyword>
<comment type="similarity">
    <text evidence="1">Belongs to the DNAAF3 family.</text>
</comment>
<dbReference type="EMBL" id="VSRR010000010">
    <property type="protein sequence ID" value="MPC07846.1"/>
    <property type="molecule type" value="Genomic_DNA"/>
</dbReference>
<feature type="compositionally biased region" description="Basic and acidic residues" evidence="5">
    <location>
        <begin position="346"/>
        <end position="365"/>
    </location>
</feature>
<evidence type="ECO:0000256" key="2">
    <source>
        <dbReference type="ARBA" id="ARBA00022490"/>
    </source>
</evidence>
<feature type="domain" description="Dynein assembly factor 3 C-terminal" evidence="7">
    <location>
        <begin position="402"/>
        <end position="583"/>
    </location>
</feature>
<evidence type="ECO:0000313" key="9">
    <source>
        <dbReference type="Proteomes" id="UP000324222"/>
    </source>
</evidence>
<dbReference type="PANTHER" id="PTHR22118">
    <property type="entry name" value="DYNEIN ASSEMBLY FACTOR 3, AXONEMAL"/>
    <property type="match status" value="1"/>
</dbReference>
<feature type="region of interest" description="Disordered" evidence="5">
    <location>
        <begin position="340"/>
        <end position="365"/>
    </location>
</feature>
<feature type="domain" description="DUF4470" evidence="6">
    <location>
        <begin position="9"/>
        <end position="108"/>
    </location>
</feature>
<organism evidence="8 9">
    <name type="scientific">Portunus trituberculatus</name>
    <name type="common">Swimming crab</name>
    <name type="synonym">Neptunus trituberculatus</name>
    <dbReference type="NCBI Taxonomy" id="210409"/>
    <lineage>
        <taxon>Eukaryota</taxon>
        <taxon>Metazoa</taxon>
        <taxon>Ecdysozoa</taxon>
        <taxon>Arthropoda</taxon>
        <taxon>Crustacea</taxon>
        <taxon>Multicrustacea</taxon>
        <taxon>Malacostraca</taxon>
        <taxon>Eumalacostraca</taxon>
        <taxon>Eucarida</taxon>
        <taxon>Decapoda</taxon>
        <taxon>Pleocyemata</taxon>
        <taxon>Brachyura</taxon>
        <taxon>Eubrachyura</taxon>
        <taxon>Portunoidea</taxon>
        <taxon>Portunidae</taxon>
        <taxon>Portuninae</taxon>
        <taxon>Portunus</taxon>
    </lineage>
</organism>
<feature type="domain" description="Dynein assembly factor 3 C-terminal" evidence="7">
    <location>
        <begin position="141"/>
        <end position="207"/>
    </location>
</feature>